<sequence length="310" mass="30327">MTTSPVTVGVDLGGTGTRAVALTATGQIAAHHDTTTAALSQGPPAARVQALATFIAAAVPPGHRLAAVGIGASGPIDAGGVIRNPDTLPGFTGLPLREHLAAALGVPVALDNDCAAAALGEYHHGAGRGAASLLLITLGTGVGTAVVAGGRPLRACDGSHPEGGHITVPGGSPCYCGLRSCWEQAASRPALHALLTAAGLPSTGDQAADIAAAAAAAEAGERGPRQAFEWYGAAVGTGLATLATLYRPERVIIGGSVAAHLPLFAAQITTRLAQARFATPATVVPAALGDHAGAVGAAHLTTAPPAARHP</sequence>
<reference evidence="2 3" key="1">
    <citation type="submission" date="2018-09" db="EMBL/GenBank/DDBJ databases">
        <title>YIM 75507 draft genome.</title>
        <authorList>
            <person name="Tang S."/>
            <person name="Feng Y."/>
        </authorList>
    </citation>
    <scope>NUCLEOTIDE SEQUENCE [LARGE SCALE GENOMIC DNA]</scope>
    <source>
        <strain evidence="2 3">YIM 75507</strain>
    </source>
</reference>
<dbReference type="AlphaFoldDB" id="A0A3A4AA05"/>
<evidence type="ECO:0000313" key="3">
    <source>
        <dbReference type="Proteomes" id="UP000265768"/>
    </source>
</evidence>
<accession>A0A3A4AA05</accession>
<dbReference type="Pfam" id="PF00480">
    <property type="entry name" value="ROK"/>
    <property type="match status" value="1"/>
</dbReference>
<dbReference type="PANTHER" id="PTHR18964:SF169">
    <property type="entry name" value="N-ACETYLMANNOSAMINE KINASE"/>
    <property type="match status" value="1"/>
</dbReference>
<dbReference type="OrthoDB" id="9783435at2"/>
<organism evidence="2 3">
    <name type="scientific">Bailinhaonella thermotolerans</name>
    <dbReference type="NCBI Taxonomy" id="1070861"/>
    <lineage>
        <taxon>Bacteria</taxon>
        <taxon>Bacillati</taxon>
        <taxon>Actinomycetota</taxon>
        <taxon>Actinomycetes</taxon>
        <taxon>Streptosporangiales</taxon>
        <taxon>Streptosporangiaceae</taxon>
        <taxon>Bailinhaonella</taxon>
    </lineage>
</organism>
<dbReference type="PANTHER" id="PTHR18964">
    <property type="entry name" value="ROK (REPRESSOR, ORF, KINASE) FAMILY"/>
    <property type="match status" value="1"/>
</dbReference>
<dbReference type="InterPro" id="IPR043129">
    <property type="entry name" value="ATPase_NBD"/>
</dbReference>
<keyword evidence="3" id="KW-1185">Reference proteome</keyword>
<dbReference type="SUPFAM" id="SSF53067">
    <property type="entry name" value="Actin-like ATPase domain"/>
    <property type="match status" value="1"/>
</dbReference>
<name>A0A3A4AA05_9ACTN</name>
<evidence type="ECO:0000313" key="2">
    <source>
        <dbReference type="EMBL" id="RJL23174.1"/>
    </source>
</evidence>
<comment type="similarity">
    <text evidence="1">Belongs to the ROK (NagC/XylR) family.</text>
</comment>
<proteinExistence type="inferred from homology"/>
<dbReference type="EMBL" id="QZEY01000019">
    <property type="protein sequence ID" value="RJL23174.1"/>
    <property type="molecule type" value="Genomic_DNA"/>
</dbReference>
<dbReference type="CDD" id="cd23763">
    <property type="entry name" value="ASKHA_ATPase_ROK"/>
    <property type="match status" value="1"/>
</dbReference>
<evidence type="ECO:0000256" key="1">
    <source>
        <dbReference type="ARBA" id="ARBA00006479"/>
    </source>
</evidence>
<dbReference type="Gene3D" id="3.30.420.40">
    <property type="match status" value="2"/>
</dbReference>
<comment type="caution">
    <text evidence="2">The sequence shown here is derived from an EMBL/GenBank/DDBJ whole genome shotgun (WGS) entry which is preliminary data.</text>
</comment>
<dbReference type="Proteomes" id="UP000265768">
    <property type="component" value="Unassembled WGS sequence"/>
</dbReference>
<dbReference type="InterPro" id="IPR000600">
    <property type="entry name" value="ROK"/>
</dbReference>
<protein>
    <submittedName>
        <fullName evidence="2">ROK family protein</fullName>
    </submittedName>
</protein>
<gene>
    <name evidence="2" type="ORF">D5H75_32865</name>
</gene>
<dbReference type="RefSeq" id="WP_119930486.1">
    <property type="nucleotide sequence ID" value="NZ_QZEY01000019.1"/>
</dbReference>